<protein>
    <submittedName>
        <fullName evidence="2">Uncharacterized protein</fullName>
    </submittedName>
</protein>
<name>A0ABS9CGG3_9BACT</name>
<proteinExistence type="predicted"/>
<reference evidence="2 3" key="1">
    <citation type="submission" date="2020-12" db="EMBL/GenBank/DDBJ databases">
        <title>Whole genome sequences of gut porcine anaerobes.</title>
        <authorList>
            <person name="Kubasova T."/>
            <person name="Jahodarova E."/>
            <person name="Rychlik I."/>
        </authorList>
    </citation>
    <scope>NUCLEOTIDE SEQUENCE [LARGE SCALE GENOMIC DNA]</scope>
    <source>
        <strain evidence="2 3">An925</strain>
    </source>
</reference>
<feature type="transmembrane region" description="Helical" evidence="1">
    <location>
        <begin position="29"/>
        <end position="57"/>
    </location>
</feature>
<keyword evidence="1" id="KW-1133">Transmembrane helix</keyword>
<keyword evidence="1" id="KW-0812">Transmembrane</keyword>
<feature type="transmembrane region" description="Helical" evidence="1">
    <location>
        <begin position="69"/>
        <end position="91"/>
    </location>
</feature>
<gene>
    <name evidence="2" type="ORF">I6E12_04735</name>
</gene>
<dbReference type="RefSeq" id="WP_144269563.1">
    <property type="nucleotide sequence ID" value="NZ_JADYTN010000008.1"/>
</dbReference>
<comment type="caution">
    <text evidence="2">The sequence shown here is derived from an EMBL/GenBank/DDBJ whole genome shotgun (WGS) entry which is preliminary data.</text>
</comment>
<dbReference type="Proteomes" id="UP001200470">
    <property type="component" value="Unassembled WGS sequence"/>
</dbReference>
<evidence type="ECO:0000256" key="1">
    <source>
        <dbReference type="SAM" id="Phobius"/>
    </source>
</evidence>
<evidence type="ECO:0000313" key="2">
    <source>
        <dbReference type="EMBL" id="MCF2563417.1"/>
    </source>
</evidence>
<organism evidence="2 3">
    <name type="scientific">Xylanibacter brevis</name>
    <dbReference type="NCBI Taxonomy" id="83231"/>
    <lineage>
        <taxon>Bacteria</taxon>
        <taxon>Pseudomonadati</taxon>
        <taxon>Bacteroidota</taxon>
        <taxon>Bacteroidia</taxon>
        <taxon>Bacteroidales</taxon>
        <taxon>Prevotellaceae</taxon>
        <taxon>Xylanibacter</taxon>
    </lineage>
</organism>
<keyword evidence="1" id="KW-0472">Membrane</keyword>
<evidence type="ECO:0000313" key="3">
    <source>
        <dbReference type="Proteomes" id="UP001200470"/>
    </source>
</evidence>
<sequence>MMMNLLLESVVVIVLEFIAKCLLWPFMIALFIVCIAMILALIAGIVFLVGALIKIAIEKIVEDYKSDGILGALKTILLICCGGFVLVLIFLPDIIECWENITKGYRVWEGDVDGKHIKMQMRRGPLYDEK</sequence>
<dbReference type="EMBL" id="JADYTN010000008">
    <property type="protein sequence ID" value="MCF2563417.1"/>
    <property type="molecule type" value="Genomic_DNA"/>
</dbReference>
<accession>A0ABS9CGG3</accession>
<keyword evidence="3" id="KW-1185">Reference proteome</keyword>